<gene>
    <name evidence="2" type="ORF">LCGC14_2154530</name>
</gene>
<sequence>MGKIKQLSTISSNCIIKFYEGRLLKKFANEEDPMEVLGCARGHTHAELIQNLPRHKNFSPDLLRQVKKIPEVVLRNSGTQLAKKINRMMREVSTESYRAIQFTRTEINNRGVLYGVVFLKHRVIDLVLKYFHERFGSLCIICLYNEGTHKTTIINEKGRTRVFKSSLMKTVEILSENRPIIPYFDDIQFSGEEIFKTLYTSQFISERENKNFFKKMIPDKCFELPGMRGGVEKGFRNKKINDFL</sequence>
<protein>
    <recommendedName>
        <fullName evidence="1">DUF4130 domain-containing protein</fullName>
    </recommendedName>
</protein>
<comment type="caution">
    <text evidence="2">The sequence shown here is derived from an EMBL/GenBank/DDBJ whole genome shotgun (WGS) entry which is preliminary data.</text>
</comment>
<dbReference type="AlphaFoldDB" id="A0A0F9DUG9"/>
<organism evidence="2">
    <name type="scientific">marine sediment metagenome</name>
    <dbReference type="NCBI Taxonomy" id="412755"/>
    <lineage>
        <taxon>unclassified sequences</taxon>
        <taxon>metagenomes</taxon>
        <taxon>ecological metagenomes</taxon>
    </lineage>
</organism>
<dbReference type="Pfam" id="PF13566">
    <property type="entry name" value="DUF4130"/>
    <property type="match status" value="1"/>
</dbReference>
<accession>A0A0F9DUG9</accession>
<evidence type="ECO:0000313" key="2">
    <source>
        <dbReference type="EMBL" id="KKL65483.1"/>
    </source>
</evidence>
<dbReference type="EMBL" id="LAZR01027515">
    <property type="protein sequence ID" value="KKL65483.1"/>
    <property type="molecule type" value="Genomic_DNA"/>
</dbReference>
<proteinExistence type="predicted"/>
<feature type="domain" description="DUF4130" evidence="1">
    <location>
        <begin position="63"/>
        <end position="222"/>
    </location>
</feature>
<name>A0A0F9DUG9_9ZZZZ</name>
<dbReference type="InterPro" id="IPR025404">
    <property type="entry name" value="DUF4130"/>
</dbReference>
<reference evidence="2" key="1">
    <citation type="journal article" date="2015" name="Nature">
        <title>Complex archaea that bridge the gap between prokaryotes and eukaryotes.</title>
        <authorList>
            <person name="Spang A."/>
            <person name="Saw J.H."/>
            <person name="Jorgensen S.L."/>
            <person name="Zaremba-Niedzwiedzka K."/>
            <person name="Martijn J."/>
            <person name="Lind A.E."/>
            <person name="van Eijk R."/>
            <person name="Schleper C."/>
            <person name="Guy L."/>
            <person name="Ettema T.J."/>
        </authorList>
    </citation>
    <scope>NUCLEOTIDE SEQUENCE</scope>
</reference>
<evidence type="ECO:0000259" key="1">
    <source>
        <dbReference type="Pfam" id="PF13566"/>
    </source>
</evidence>